<dbReference type="Proteomes" id="UP000070572">
    <property type="component" value="Unassembled WGS sequence"/>
</dbReference>
<organism evidence="1 2">
    <name type="scientific">Varibaculum cambriense</name>
    <dbReference type="NCBI Taxonomy" id="184870"/>
    <lineage>
        <taxon>Bacteria</taxon>
        <taxon>Bacillati</taxon>
        <taxon>Actinomycetota</taxon>
        <taxon>Actinomycetes</taxon>
        <taxon>Actinomycetales</taxon>
        <taxon>Actinomycetaceae</taxon>
        <taxon>Varibaculum</taxon>
    </lineage>
</organism>
<sequence>MPARVSWRSFCPLAEKFSLGIFRPLLAVFYFLLRRATQCFGAVN</sequence>
<comment type="caution">
    <text evidence="1">The sequence shown here is derived from an EMBL/GenBank/DDBJ whole genome shotgun (WGS) entry which is preliminary data.</text>
</comment>
<gene>
    <name evidence="1" type="ORF">HMPREF1862_00165</name>
</gene>
<dbReference type="EMBL" id="LSDN01000003">
    <property type="protein sequence ID" value="KXB82101.1"/>
    <property type="molecule type" value="Genomic_DNA"/>
</dbReference>
<evidence type="ECO:0000313" key="2">
    <source>
        <dbReference type="Proteomes" id="UP000070572"/>
    </source>
</evidence>
<accession>A0AB34X1V4</accession>
<evidence type="ECO:0000313" key="1">
    <source>
        <dbReference type="EMBL" id="KXB82101.1"/>
    </source>
</evidence>
<protein>
    <submittedName>
        <fullName evidence="1">Uncharacterized protein</fullName>
    </submittedName>
</protein>
<dbReference type="AlphaFoldDB" id="A0AB34X1V4"/>
<proteinExistence type="predicted"/>
<reference evidence="1 2" key="1">
    <citation type="submission" date="2016-01" db="EMBL/GenBank/DDBJ databases">
        <authorList>
            <person name="Mitreva M."/>
            <person name="Pepin K.H."/>
            <person name="Mihindukulasuriya K.A."/>
            <person name="Fulton R."/>
            <person name="Fronick C."/>
            <person name="O'Laughlin M."/>
            <person name="Miner T."/>
            <person name="Herter B."/>
            <person name="Rosa B.A."/>
            <person name="Cordes M."/>
            <person name="Tomlinson C."/>
            <person name="Wollam A."/>
            <person name="Palsikar V.B."/>
            <person name="Mardis E.R."/>
            <person name="Wilson R.K."/>
        </authorList>
    </citation>
    <scope>NUCLEOTIDE SEQUENCE [LARGE SCALE GENOMIC DNA]</scope>
    <source>
        <strain evidence="1 2">DNF00696</strain>
    </source>
</reference>
<name>A0AB34X1V4_9ACTO</name>